<evidence type="ECO:0000256" key="3">
    <source>
        <dbReference type="ARBA" id="ARBA00022448"/>
    </source>
</evidence>
<dbReference type="Pfam" id="PF00083">
    <property type="entry name" value="Sugar_tr"/>
    <property type="match status" value="1"/>
</dbReference>
<dbReference type="AlphaFoldDB" id="A0AA38VGS1"/>
<evidence type="ECO:0000256" key="2">
    <source>
        <dbReference type="ARBA" id="ARBA00010992"/>
    </source>
</evidence>
<evidence type="ECO:0000256" key="8">
    <source>
        <dbReference type="SAM" id="SignalP"/>
    </source>
</evidence>
<dbReference type="InterPro" id="IPR020846">
    <property type="entry name" value="MFS_dom"/>
</dbReference>
<dbReference type="PANTHER" id="PTHR48022">
    <property type="entry name" value="PLASTIDIC GLUCOSE TRANSPORTER 4"/>
    <property type="match status" value="1"/>
</dbReference>
<comment type="subcellular location">
    <subcellularLocation>
        <location evidence="1">Membrane</location>
        <topology evidence="1">Multi-pass membrane protein</topology>
    </subcellularLocation>
</comment>
<dbReference type="EMBL" id="JANBVO010000063">
    <property type="protein sequence ID" value="KAJ9131802.1"/>
    <property type="molecule type" value="Genomic_DNA"/>
</dbReference>
<dbReference type="PROSITE" id="PS00217">
    <property type="entry name" value="SUGAR_TRANSPORT_2"/>
    <property type="match status" value="1"/>
</dbReference>
<feature type="transmembrane region" description="Helical" evidence="7">
    <location>
        <begin position="289"/>
        <end position="307"/>
    </location>
</feature>
<feature type="signal peptide" evidence="8">
    <location>
        <begin position="1"/>
        <end position="31"/>
    </location>
</feature>
<reference evidence="10" key="1">
    <citation type="submission" date="2022-07" db="EMBL/GenBank/DDBJ databases">
        <title>Fungi with potential for degradation of polypropylene.</title>
        <authorList>
            <person name="Gostincar C."/>
        </authorList>
    </citation>
    <scope>NUCLEOTIDE SEQUENCE</scope>
    <source>
        <strain evidence="10">EXF-13308</strain>
    </source>
</reference>
<keyword evidence="8" id="KW-0732">Signal</keyword>
<dbReference type="GO" id="GO:0005351">
    <property type="term" value="F:carbohydrate:proton symporter activity"/>
    <property type="evidence" value="ECO:0007669"/>
    <property type="project" value="TreeGrafter"/>
</dbReference>
<protein>
    <submittedName>
        <fullName evidence="10">Hexose transporter</fullName>
    </submittedName>
</protein>
<dbReference type="Gene3D" id="1.20.1250.20">
    <property type="entry name" value="MFS general substrate transporter like domains"/>
    <property type="match status" value="1"/>
</dbReference>
<dbReference type="SUPFAM" id="SSF103473">
    <property type="entry name" value="MFS general substrate transporter"/>
    <property type="match status" value="1"/>
</dbReference>
<accession>A0AA38VGS1</accession>
<feature type="chain" id="PRO_5041456684" evidence="8">
    <location>
        <begin position="32"/>
        <end position="493"/>
    </location>
</feature>
<feature type="transmembrane region" description="Helical" evidence="7">
    <location>
        <begin position="174"/>
        <end position="197"/>
    </location>
</feature>
<keyword evidence="4 7" id="KW-0812">Transmembrane</keyword>
<evidence type="ECO:0000313" key="10">
    <source>
        <dbReference type="EMBL" id="KAJ9131802.1"/>
    </source>
</evidence>
<sequence length="493" mass="53778">MAKKRSWMRADSRFNLMLLLSCSGLLSTSLGYDSSMMSSLNILPSYTDYFELTTSTLALQSAISWAGECVAGLFYGKLTEWVGRKKAMWFSAYITLVGVVIQAAAQNIAMFVVGRFVVGLGNGATFICGPIYLAEMFPTKWRGVGLAIFMDFFYVGGLLSSGITYGTAKILSTWAWRLPSILQGLFMISAVIMLPFLPESPRWLVHRGRHEEAIEAIAVTHADGNQEDPVTTGYLELVKSKKSMRRVALALSVAVIAMASGNNIITFYLGAMLDNAGITDSTTQLEINIILNAWCLVIAMIGTFMLDNVGRRPLAIWSSVAMTAFLFLVGGLTKAYGNAENSSGVYGTVAAIFLFQGAYSLGWTPLCMLYPPEVLNYSIRSTGMGLYTFLTNGVGLLVAMAFPFALDAISWKTYMINGAWDVLQVIYVVLYWVETKGKTLEEIDEIFDGPSGAEVLHVQDVIEGQRAGLPAEELEKAVKGMETKSVIANEPAV</sequence>
<evidence type="ECO:0000256" key="5">
    <source>
        <dbReference type="ARBA" id="ARBA00022989"/>
    </source>
</evidence>
<evidence type="ECO:0000256" key="7">
    <source>
        <dbReference type="SAM" id="Phobius"/>
    </source>
</evidence>
<comment type="similarity">
    <text evidence="2">Belongs to the major facilitator superfamily. Sugar transporter (TC 2.A.1.1) family.</text>
</comment>
<dbReference type="InterPro" id="IPR003663">
    <property type="entry name" value="Sugar/inositol_transpt"/>
</dbReference>
<feature type="transmembrane region" description="Helical" evidence="7">
    <location>
        <begin position="87"/>
        <end position="105"/>
    </location>
</feature>
<keyword evidence="11" id="KW-1185">Reference proteome</keyword>
<dbReference type="Proteomes" id="UP001174694">
    <property type="component" value="Unassembled WGS sequence"/>
</dbReference>
<keyword evidence="3" id="KW-0813">Transport</keyword>
<evidence type="ECO:0000259" key="9">
    <source>
        <dbReference type="PROSITE" id="PS50850"/>
    </source>
</evidence>
<feature type="transmembrane region" description="Helical" evidence="7">
    <location>
        <begin position="382"/>
        <end position="402"/>
    </location>
</feature>
<dbReference type="PRINTS" id="PR00171">
    <property type="entry name" value="SUGRTRNSPORT"/>
</dbReference>
<feature type="transmembrane region" description="Helical" evidence="7">
    <location>
        <begin position="111"/>
        <end position="134"/>
    </location>
</feature>
<dbReference type="GO" id="GO:0016020">
    <property type="term" value="C:membrane"/>
    <property type="evidence" value="ECO:0007669"/>
    <property type="project" value="UniProtKB-SubCell"/>
</dbReference>
<organism evidence="10 11">
    <name type="scientific">Pleurostoma richardsiae</name>
    <dbReference type="NCBI Taxonomy" id="41990"/>
    <lineage>
        <taxon>Eukaryota</taxon>
        <taxon>Fungi</taxon>
        <taxon>Dikarya</taxon>
        <taxon>Ascomycota</taxon>
        <taxon>Pezizomycotina</taxon>
        <taxon>Sordariomycetes</taxon>
        <taxon>Sordariomycetidae</taxon>
        <taxon>Calosphaeriales</taxon>
        <taxon>Pleurostomataceae</taxon>
        <taxon>Pleurostoma</taxon>
    </lineage>
</organism>
<feature type="transmembrane region" description="Helical" evidence="7">
    <location>
        <begin position="247"/>
        <end position="269"/>
    </location>
</feature>
<feature type="transmembrane region" description="Helical" evidence="7">
    <location>
        <begin position="146"/>
        <end position="168"/>
    </location>
</feature>
<evidence type="ECO:0000256" key="6">
    <source>
        <dbReference type="ARBA" id="ARBA00023136"/>
    </source>
</evidence>
<dbReference type="InterPro" id="IPR005828">
    <property type="entry name" value="MFS_sugar_transport-like"/>
</dbReference>
<name>A0AA38VGS1_9PEZI</name>
<proteinExistence type="inferred from homology"/>
<dbReference type="InterPro" id="IPR005829">
    <property type="entry name" value="Sugar_transporter_CS"/>
</dbReference>
<feature type="transmembrane region" description="Helical" evidence="7">
    <location>
        <begin position="55"/>
        <end position="75"/>
    </location>
</feature>
<evidence type="ECO:0000313" key="11">
    <source>
        <dbReference type="Proteomes" id="UP001174694"/>
    </source>
</evidence>
<dbReference type="PANTHER" id="PTHR48022:SF31">
    <property type="entry name" value="HEXOSE TRANSPORTER"/>
    <property type="match status" value="1"/>
</dbReference>
<dbReference type="FunFam" id="1.20.1250.20:FF:000134">
    <property type="entry name" value="MFS sugar transporter protein"/>
    <property type="match status" value="1"/>
</dbReference>
<feature type="transmembrane region" description="Helical" evidence="7">
    <location>
        <begin position="314"/>
        <end position="333"/>
    </location>
</feature>
<evidence type="ECO:0000256" key="1">
    <source>
        <dbReference type="ARBA" id="ARBA00004141"/>
    </source>
</evidence>
<feature type="transmembrane region" description="Helical" evidence="7">
    <location>
        <begin position="345"/>
        <end position="370"/>
    </location>
</feature>
<gene>
    <name evidence="10" type="ORF">NKR23_g11520</name>
</gene>
<feature type="domain" description="Major facilitator superfamily (MFS) profile" evidence="9">
    <location>
        <begin position="19"/>
        <end position="436"/>
    </location>
</feature>
<dbReference type="PROSITE" id="PS50850">
    <property type="entry name" value="MFS"/>
    <property type="match status" value="1"/>
</dbReference>
<keyword evidence="6 7" id="KW-0472">Membrane</keyword>
<comment type="caution">
    <text evidence="10">The sequence shown here is derived from an EMBL/GenBank/DDBJ whole genome shotgun (WGS) entry which is preliminary data.</text>
</comment>
<evidence type="ECO:0000256" key="4">
    <source>
        <dbReference type="ARBA" id="ARBA00022692"/>
    </source>
</evidence>
<dbReference type="InterPro" id="IPR036259">
    <property type="entry name" value="MFS_trans_sf"/>
</dbReference>
<dbReference type="InterPro" id="IPR050360">
    <property type="entry name" value="MFS_Sugar_Transporters"/>
</dbReference>
<keyword evidence="5 7" id="KW-1133">Transmembrane helix</keyword>
<feature type="transmembrane region" description="Helical" evidence="7">
    <location>
        <begin position="414"/>
        <end position="433"/>
    </location>
</feature>